<name>A0AAV4C951_9GAST</name>
<organism evidence="1 2">
    <name type="scientific">Plakobranchus ocellatus</name>
    <dbReference type="NCBI Taxonomy" id="259542"/>
    <lineage>
        <taxon>Eukaryota</taxon>
        <taxon>Metazoa</taxon>
        <taxon>Spiralia</taxon>
        <taxon>Lophotrochozoa</taxon>
        <taxon>Mollusca</taxon>
        <taxon>Gastropoda</taxon>
        <taxon>Heterobranchia</taxon>
        <taxon>Euthyneura</taxon>
        <taxon>Panpulmonata</taxon>
        <taxon>Sacoglossa</taxon>
        <taxon>Placobranchoidea</taxon>
        <taxon>Plakobranchidae</taxon>
        <taxon>Plakobranchus</taxon>
    </lineage>
</organism>
<dbReference type="AlphaFoldDB" id="A0AAV4C951"/>
<evidence type="ECO:0000313" key="1">
    <source>
        <dbReference type="EMBL" id="GFO28038.1"/>
    </source>
</evidence>
<dbReference type="EMBL" id="BLXT01005987">
    <property type="protein sequence ID" value="GFO28038.1"/>
    <property type="molecule type" value="Genomic_DNA"/>
</dbReference>
<evidence type="ECO:0000313" key="2">
    <source>
        <dbReference type="Proteomes" id="UP000735302"/>
    </source>
</evidence>
<accession>A0AAV4C951</accession>
<keyword evidence="2" id="KW-1185">Reference proteome</keyword>
<gene>
    <name evidence="1" type="ORF">PoB_005454300</name>
</gene>
<proteinExistence type="predicted"/>
<sequence>MTDTSVLSCEISINETAAAATAVGGATAAAAAAVGGGGGATAAAAAAAADDDDDDDVVSPLYGVPASASSQPSHTITCSMFPWDDRGDGQPSDTTLLNTLAPVLVAHGLLTHGTTKLPLPATKRTKIDTHVYPGVIMGGTTLDPKHNVGKRTPTECVDHGRFTGSRRRWSSEASSYANRFDRHSNIDRDTSINPWGKVNINMRFTSNK</sequence>
<reference evidence="1 2" key="1">
    <citation type="journal article" date="2021" name="Elife">
        <title>Chloroplast acquisition without the gene transfer in kleptoplastic sea slugs, Plakobranchus ocellatus.</title>
        <authorList>
            <person name="Maeda T."/>
            <person name="Takahashi S."/>
            <person name="Yoshida T."/>
            <person name="Shimamura S."/>
            <person name="Takaki Y."/>
            <person name="Nagai Y."/>
            <person name="Toyoda A."/>
            <person name="Suzuki Y."/>
            <person name="Arimoto A."/>
            <person name="Ishii H."/>
            <person name="Satoh N."/>
            <person name="Nishiyama T."/>
            <person name="Hasebe M."/>
            <person name="Maruyama T."/>
            <person name="Minagawa J."/>
            <person name="Obokata J."/>
            <person name="Shigenobu S."/>
        </authorList>
    </citation>
    <scope>NUCLEOTIDE SEQUENCE [LARGE SCALE GENOMIC DNA]</scope>
</reference>
<dbReference type="Proteomes" id="UP000735302">
    <property type="component" value="Unassembled WGS sequence"/>
</dbReference>
<protein>
    <submittedName>
        <fullName evidence="1">Uncharacterized protein</fullName>
    </submittedName>
</protein>
<comment type="caution">
    <text evidence="1">The sequence shown here is derived from an EMBL/GenBank/DDBJ whole genome shotgun (WGS) entry which is preliminary data.</text>
</comment>